<evidence type="ECO:0000313" key="2">
    <source>
        <dbReference type="Proteomes" id="UP000637769"/>
    </source>
</evidence>
<comment type="caution">
    <text evidence="1">The sequence shown here is derived from an EMBL/GenBank/DDBJ whole genome shotgun (WGS) entry which is preliminary data.</text>
</comment>
<organism evidence="1 2">
    <name type="scientific">Asaia siamensis</name>
    <dbReference type="NCBI Taxonomy" id="110479"/>
    <lineage>
        <taxon>Bacteria</taxon>
        <taxon>Pseudomonadati</taxon>
        <taxon>Pseudomonadota</taxon>
        <taxon>Alphaproteobacteria</taxon>
        <taxon>Acetobacterales</taxon>
        <taxon>Acetobacteraceae</taxon>
        <taxon>Asaia</taxon>
    </lineage>
</organism>
<reference evidence="2" key="1">
    <citation type="journal article" date="2019" name="Int. J. Syst. Evol. Microbiol.">
        <title>The Global Catalogue of Microorganisms (GCM) 10K type strain sequencing project: providing services to taxonomists for standard genome sequencing and annotation.</title>
        <authorList>
            <consortium name="The Broad Institute Genomics Platform"/>
            <consortium name="The Broad Institute Genome Sequencing Center for Infectious Disease"/>
            <person name="Wu L."/>
            <person name="Ma J."/>
        </authorList>
    </citation>
    <scope>NUCLEOTIDE SEQUENCE [LARGE SCALE GENOMIC DNA]</scope>
    <source>
        <strain evidence="2">CCM 7132</strain>
    </source>
</reference>
<gene>
    <name evidence="1" type="ORF">GCM10007207_21940</name>
</gene>
<protein>
    <recommendedName>
        <fullName evidence="3">General secretion pathway protein M</fullName>
    </recommendedName>
</protein>
<keyword evidence="2" id="KW-1185">Reference proteome</keyword>
<proteinExistence type="predicted"/>
<dbReference type="RefSeq" id="WP_188426806.1">
    <property type="nucleotide sequence ID" value="NZ_BMCH01000005.1"/>
</dbReference>
<name>A0ABQ1M834_9PROT</name>
<accession>A0ABQ1M834</accession>
<dbReference type="Pfam" id="PF10741">
    <property type="entry name" value="T2SSM_b"/>
    <property type="match status" value="1"/>
</dbReference>
<evidence type="ECO:0000313" key="1">
    <source>
        <dbReference type="EMBL" id="GGC35952.1"/>
    </source>
</evidence>
<dbReference type="Proteomes" id="UP000637769">
    <property type="component" value="Unassembled WGS sequence"/>
</dbReference>
<evidence type="ECO:0008006" key="3">
    <source>
        <dbReference type="Google" id="ProtNLM"/>
    </source>
</evidence>
<dbReference type="EMBL" id="BMCH01000005">
    <property type="protein sequence ID" value="GGC35952.1"/>
    <property type="molecule type" value="Genomic_DNA"/>
</dbReference>
<sequence>MKASSSSLPEGRRGQILACALLVIALFLVWSVALGPVFGLYAARAHRIAVAEETLERMRHLQEILPHLRLTAARLPQEGSRLIEGSSDAIAGANLQDLVQKIASTQGADLGSTETLTPVRDGHYRRIGLHITLTAPYAVLVHVLTSFETSTPAMVSDALHLHLHEAESEGAAPDSMSCDMNVFAYRRDTGAQKGSAP</sequence>
<dbReference type="InterPro" id="IPR034756">
    <property type="entry name" value="T2SSM_b"/>
</dbReference>
<dbReference type="NCBIfam" id="NF040576">
    <property type="entry name" value="T2SS_GspM_XpsM"/>
    <property type="match status" value="1"/>
</dbReference>